<evidence type="ECO:0000313" key="3">
    <source>
        <dbReference type="Proteomes" id="UP001596287"/>
    </source>
</evidence>
<evidence type="ECO:0008006" key="4">
    <source>
        <dbReference type="Google" id="ProtNLM"/>
    </source>
</evidence>
<dbReference type="EMBL" id="JBHSQB010000009">
    <property type="protein sequence ID" value="MFC6097430.1"/>
    <property type="molecule type" value="Genomic_DNA"/>
</dbReference>
<evidence type="ECO:0000313" key="2">
    <source>
        <dbReference type="EMBL" id="MFC6097430.1"/>
    </source>
</evidence>
<organism evidence="2 3">
    <name type="scientific">Flavobacterium qiangtangense</name>
    <dbReference type="NCBI Taxonomy" id="1442595"/>
    <lineage>
        <taxon>Bacteria</taxon>
        <taxon>Pseudomonadati</taxon>
        <taxon>Bacteroidota</taxon>
        <taxon>Flavobacteriia</taxon>
        <taxon>Flavobacteriales</taxon>
        <taxon>Flavobacteriaceae</taxon>
        <taxon>Flavobacterium</taxon>
    </lineage>
</organism>
<evidence type="ECO:0000256" key="1">
    <source>
        <dbReference type="SAM" id="SignalP"/>
    </source>
</evidence>
<dbReference type="PROSITE" id="PS51257">
    <property type="entry name" value="PROKAR_LIPOPROTEIN"/>
    <property type="match status" value="1"/>
</dbReference>
<sequence length="71" mass="8407">MKQNFKKIKFLLLLVMGFIFFSCTTEEDAIHQHNHDQKISIEKMQFAELMEIATFSRAISRIPKKKKCQCN</sequence>
<name>A0ABW1PRA0_9FLAO</name>
<feature type="signal peptide" evidence="1">
    <location>
        <begin position="1"/>
        <end position="24"/>
    </location>
</feature>
<dbReference type="RefSeq" id="WP_379792392.1">
    <property type="nucleotide sequence ID" value="NZ_JBHSQB010000009.1"/>
</dbReference>
<accession>A0ABW1PRA0</accession>
<proteinExistence type="predicted"/>
<keyword evidence="1" id="KW-0732">Signal</keyword>
<gene>
    <name evidence="2" type="ORF">ACFPVY_12315</name>
</gene>
<protein>
    <recommendedName>
        <fullName evidence="4">Lipoprotein</fullName>
    </recommendedName>
</protein>
<comment type="caution">
    <text evidence="2">The sequence shown here is derived from an EMBL/GenBank/DDBJ whole genome shotgun (WGS) entry which is preliminary data.</text>
</comment>
<keyword evidence="3" id="KW-1185">Reference proteome</keyword>
<feature type="chain" id="PRO_5045457303" description="Lipoprotein" evidence="1">
    <location>
        <begin position="25"/>
        <end position="71"/>
    </location>
</feature>
<dbReference type="Proteomes" id="UP001596287">
    <property type="component" value="Unassembled WGS sequence"/>
</dbReference>
<reference evidence="3" key="1">
    <citation type="journal article" date="2019" name="Int. J. Syst. Evol. Microbiol.">
        <title>The Global Catalogue of Microorganisms (GCM) 10K type strain sequencing project: providing services to taxonomists for standard genome sequencing and annotation.</title>
        <authorList>
            <consortium name="The Broad Institute Genomics Platform"/>
            <consortium name="The Broad Institute Genome Sequencing Center for Infectious Disease"/>
            <person name="Wu L."/>
            <person name="Ma J."/>
        </authorList>
    </citation>
    <scope>NUCLEOTIDE SEQUENCE [LARGE SCALE GENOMIC DNA]</scope>
    <source>
        <strain evidence="3">CCUG 49679</strain>
    </source>
</reference>